<dbReference type="PROSITE" id="PS50850">
    <property type="entry name" value="MFS"/>
    <property type="match status" value="1"/>
</dbReference>
<feature type="transmembrane region" description="Helical" evidence="6">
    <location>
        <begin position="12"/>
        <end position="30"/>
    </location>
</feature>
<feature type="transmembrane region" description="Helical" evidence="6">
    <location>
        <begin position="168"/>
        <end position="191"/>
    </location>
</feature>
<evidence type="ECO:0000256" key="2">
    <source>
        <dbReference type="ARBA" id="ARBA00022448"/>
    </source>
</evidence>
<evidence type="ECO:0000256" key="6">
    <source>
        <dbReference type="SAM" id="Phobius"/>
    </source>
</evidence>
<feature type="transmembrane region" description="Helical" evidence="6">
    <location>
        <begin position="436"/>
        <end position="454"/>
    </location>
</feature>
<feature type="transmembrane region" description="Helical" evidence="6">
    <location>
        <begin position="50"/>
        <end position="71"/>
    </location>
</feature>
<feature type="transmembrane region" description="Helical" evidence="6">
    <location>
        <begin position="364"/>
        <end position="395"/>
    </location>
</feature>
<dbReference type="Proteomes" id="UP000576792">
    <property type="component" value="Unassembled WGS sequence"/>
</dbReference>
<name>A0A846S0I0_9MICO</name>
<keyword evidence="3 6" id="KW-0812">Transmembrane</keyword>
<evidence type="ECO:0000313" key="9">
    <source>
        <dbReference type="Proteomes" id="UP000576792"/>
    </source>
</evidence>
<dbReference type="PANTHER" id="PTHR42718:SF9">
    <property type="entry name" value="MAJOR FACILITATOR SUPERFAMILY MULTIDRUG TRANSPORTER MFSC"/>
    <property type="match status" value="1"/>
</dbReference>
<dbReference type="InterPro" id="IPR020846">
    <property type="entry name" value="MFS_dom"/>
</dbReference>
<gene>
    <name evidence="8" type="ORF">BKA07_001488</name>
</gene>
<evidence type="ECO:0000256" key="4">
    <source>
        <dbReference type="ARBA" id="ARBA00022989"/>
    </source>
</evidence>
<feature type="transmembrane region" description="Helical" evidence="6">
    <location>
        <begin position="83"/>
        <end position="102"/>
    </location>
</feature>
<feature type="transmembrane region" description="Helical" evidence="6">
    <location>
        <begin position="312"/>
        <end position="333"/>
    </location>
</feature>
<dbReference type="AlphaFoldDB" id="A0A846S0I0"/>
<feature type="transmembrane region" description="Helical" evidence="6">
    <location>
        <begin position="108"/>
        <end position="128"/>
    </location>
</feature>
<dbReference type="PANTHER" id="PTHR42718">
    <property type="entry name" value="MAJOR FACILITATOR SUPERFAMILY MULTIDRUG TRANSPORTER MFSC"/>
    <property type="match status" value="1"/>
</dbReference>
<feature type="transmembrane region" description="Helical" evidence="6">
    <location>
        <begin position="340"/>
        <end position="358"/>
    </location>
</feature>
<keyword evidence="2" id="KW-0813">Transport</keyword>
<reference evidence="8 9" key="1">
    <citation type="submission" date="2020-03" db="EMBL/GenBank/DDBJ databases">
        <title>Sequencing the genomes of 1000 actinobacteria strains.</title>
        <authorList>
            <person name="Klenk H.-P."/>
        </authorList>
    </citation>
    <scope>NUCLEOTIDE SEQUENCE [LARGE SCALE GENOMIC DNA]</scope>
    <source>
        <strain evidence="8 9">DSM 18964</strain>
    </source>
</reference>
<dbReference type="Gene3D" id="1.20.1720.10">
    <property type="entry name" value="Multidrug resistance protein D"/>
    <property type="match status" value="1"/>
</dbReference>
<dbReference type="InterPro" id="IPR011701">
    <property type="entry name" value="MFS"/>
</dbReference>
<evidence type="ECO:0000256" key="1">
    <source>
        <dbReference type="ARBA" id="ARBA00004651"/>
    </source>
</evidence>
<dbReference type="SUPFAM" id="SSF103473">
    <property type="entry name" value="MFS general substrate transporter"/>
    <property type="match status" value="1"/>
</dbReference>
<keyword evidence="4 6" id="KW-1133">Transmembrane helix</keyword>
<dbReference type="RefSeq" id="WP_167950326.1">
    <property type="nucleotide sequence ID" value="NZ_BAAAPQ010000013.1"/>
</dbReference>
<evidence type="ECO:0000256" key="3">
    <source>
        <dbReference type="ARBA" id="ARBA00022692"/>
    </source>
</evidence>
<dbReference type="EMBL" id="JAATJN010000001">
    <property type="protein sequence ID" value="NJC56453.1"/>
    <property type="molecule type" value="Genomic_DNA"/>
</dbReference>
<keyword evidence="5 6" id="KW-0472">Membrane</keyword>
<feature type="domain" description="Major facilitator superfamily (MFS) profile" evidence="7">
    <location>
        <begin position="17"/>
        <end position="459"/>
    </location>
</feature>
<accession>A0A846S0I0</accession>
<organism evidence="8 9">
    <name type="scientific">Brevibacterium marinum</name>
    <dbReference type="NCBI Taxonomy" id="418643"/>
    <lineage>
        <taxon>Bacteria</taxon>
        <taxon>Bacillati</taxon>
        <taxon>Actinomycetota</taxon>
        <taxon>Actinomycetes</taxon>
        <taxon>Micrococcales</taxon>
        <taxon>Brevibacteriaceae</taxon>
        <taxon>Brevibacterium</taxon>
    </lineage>
</organism>
<comment type="subcellular location">
    <subcellularLocation>
        <location evidence="1">Cell membrane</location>
        <topology evidence="1">Multi-pass membrane protein</topology>
    </subcellularLocation>
</comment>
<feature type="transmembrane region" description="Helical" evidence="6">
    <location>
        <begin position="232"/>
        <end position="250"/>
    </location>
</feature>
<proteinExistence type="predicted"/>
<feature type="transmembrane region" description="Helical" evidence="6">
    <location>
        <begin position="140"/>
        <end position="162"/>
    </location>
</feature>
<dbReference type="InterPro" id="IPR036259">
    <property type="entry name" value="MFS_trans_sf"/>
</dbReference>
<sequence>MKDEAAVDSREVKPVLVLTALVVAVASFQLNATMLAPAIGTMAAELNTDIATIGLSSTVFSFVTAIAGLFWPPLSDIIGRKRALLLSTGILTFGSLVAVLAVNVPMLMVGRAMQGACGATFALSFLVLRQVVDPKRFGRYVGIITAINAGVGGIDTLLGGIIADAVGFRGIFGLTLLLEIVAVIMIALWTPEIRDLTAARMDWWGLGSLTLVLVAINVGLTTAFLPGGWTEWKTWVSFGIAVIALIAFRIGEGRITNPLLPIEALSDRGVWGLLLTTFFTLASSFSVLVFIIPALTQDPEGGFGLSSTWSALLFLMPYSLLGWITAPVFGTLAPRIGYRLVLRIGLLSSLVLTGLMVVGVSNAAMLGCVVFFMGATYSAAASCALNGLGIIYAPVSHPGILPGMNSAAFNFGAAVGIGVMSAVISGDPGTGGYRSALIVATVFTALAFVFSLVLPARQVEGEKV</sequence>
<evidence type="ECO:0000313" key="8">
    <source>
        <dbReference type="EMBL" id="NJC56453.1"/>
    </source>
</evidence>
<protein>
    <submittedName>
        <fullName evidence="8">Putative MFS family arabinose efflux permease</fullName>
    </submittedName>
</protein>
<feature type="transmembrane region" description="Helical" evidence="6">
    <location>
        <begin position="270"/>
        <end position="292"/>
    </location>
</feature>
<dbReference type="GO" id="GO:0005886">
    <property type="term" value="C:plasma membrane"/>
    <property type="evidence" value="ECO:0007669"/>
    <property type="project" value="UniProtKB-SubCell"/>
</dbReference>
<evidence type="ECO:0000256" key="5">
    <source>
        <dbReference type="ARBA" id="ARBA00023136"/>
    </source>
</evidence>
<evidence type="ECO:0000259" key="7">
    <source>
        <dbReference type="PROSITE" id="PS50850"/>
    </source>
</evidence>
<dbReference type="GO" id="GO:0022857">
    <property type="term" value="F:transmembrane transporter activity"/>
    <property type="evidence" value="ECO:0007669"/>
    <property type="project" value="InterPro"/>
</dbReference>
<comment type="caution">
    <text evidence="8">The sequence shown here is derived from an EMBL/GenBank/DDBJ whole genome shotgun (WGS) entry which is preliminary data.</text>
</comment>
<feature type="transmembrane region" description="Helical" evidence="6">
    <location>
        <begin position="407"/>
        <end position="424"/>
    </location>
</feature>
<dbReference type="Pfam" id="PF07690">
    <property type="entry name" value="MFS_1"/>
    <property type="match status" value="1"/>
</dbReference>
<feature type="transmembrane region" description="Helical" evidence="6">
    <location>
        <begin position="203"/>
        <end position="226"/>
    </location>
</feature>
<keyword evidence="9" id="KW-1185">Reference proteome</keyword>
<dbReference type="Gene3D" id="1.20.1250.20">
    <property type="entry name" value="MFS general substrate transporter like domains"/>
    <property type="match status" value="1"/>
</dbReference>